<accession>A0AAU9ET74</accession>
<keyword evidence="3" id="KW-1185">Reference proteome</keyword>
<feature type="transmembrane region" description="Helical" evidence="1">
    <location>
        <begin position="44"/>
        <end position="65"/>
    </location>
</feature>
<dbReference type="Gene3D" id="1.10.1760.20">
    <property type="match status" value="1"/>
</dbReference>
<feature type="transmembrane region" description="Helical" evidence="1">
    <location>
        <begin position="105"/>
        <end position="127"/>
    </location>
</feature>
<keyword evidence="1" id="KW-1133">Transmembrane helix</keyword>
<reference evidence="2 3" key="1">
    <citation type="submission" date="2023-08" db="EMBL/GenBank/DDBJ databases">
        <title>Helicovermis profunda gen. nov., sp. nov., a novel mesophilic, fermentative bacterium within the Bacillota from a deep-sea hydrothermal vent chimney.</title>
        <authorList>
            <person name="Miyazaki U."/>
            <person name="Mizutani D."/>
            <person name="Hashimoto Y."/>
            <person name="Tame A."/>
            <person name="Sawayama S."/>
            <person name="Miyazaki J."/>
            <person name="Takai K."/>
            <person name="Nakagawa S."/>
        </authorList>
    </citation>
    <scope>NUCLEOTIDE SEQUENCE [LARGE SCALE GENOMIC DNA]</scope>
    <source>
        <strain evidence="2 3">S502</strain>
    </source>
</reference>
<organism evidence="2 3">
    <name type="scientific">Helicovermis profundi</name>
    <dbReference type="NCBI Taxonomy" id="3065157"/>
    <lineage>
        <taxon>Bacteria</taxon>
        <taxon>Bacillati</taxon>
        <taxon>Bacillota</taxon>
        <taxon>Clostridia</taxon>
        <taxon>Helicovermis</taxon>
    </lineage>
</organism>
<feature type="transmembrane region" description="Helical" evidence="1">
    <location>
        <begin position="77"/>
        <end position="98"/>
    </location>
</feature>
<gene>
    <name evidence="2" type="ORF">HLPR_19810</name>
</gene>
<evidence type="ECO:0000313" key="3">
    <source>
        <dbReference type="Proteomes" id="UP001321786"/>
    </source>
</evidence>
<dbReference type="Pfam" id="PF12822">
    <property type="entry name" value="ECF_trnsprt"/>
    <property type="match status" value="1"/>
</dbReference>
<dbReference type="KEGG" id="hprf:HLPR_19810"/>
<protein>
    <submittedName>
        <fullName evidence="2">ECF transporter S component</fullName>
    </submittedName>
</protein>
<dbReference type="GO" id="GO:0022857">
    <property type="term" value="F:transmembrane transporter activity"/>
    <property type="evidence" value="ECO:0007669"/>
    <property type="project" value="InterPro"/>
</dbReference>
<feature type="transmembrane region" description="Helical" evidence="1">
    <location>
        <begin position="139"/>
        <end position="166"/>
    </location>
</feature>
<dbReference type="RefSeq" id="WP_338535274.1">
    <property type="nucleotide sequence ID" value="NZ_AP028654.1"/>
</dbReference>
<evidence type="ECO:0000313" key="2">
    <source>
        <dbReference type="EMBL" id="BEP29650.1"/>
    </source>
</evidence>
<keyword evidence="1" id="KW-0472">Membrane</keyword>
<evidence type="ECO:0000256" key="1">
    <source>
        <dbReference type="SAM" id="Phobius"/>
    </source>
</evidence>
<proteinExistence type="predicted"/>
<dbReference type="AlphaFoldDB" id="A0AAU9ET74"/>
<feature type="transmembrane region" description="Helical" evidence="1">
    <location>
        <begin position="12"/>
        <end position="32"/>
    </location>
</feature>
<keyword evidence="1" id="KW-0812">Transmembrane</keyword>
<name>A0AAU9ET74_9FIRM</name>
<sequence length="180" mass="19883">MKNRFETKEFILASLLLAIGILLPMLFHAFGIAGQIFLPMHISVFIAGFVLVPELALMVGLLTPILSSLTTGMPPLFPISIIMMFELGIYGATVSILYRRLKQNIYVSLIVAMIFGRLMAGITVWVMTIGFGVKMNPFFYLKSAILTGLPGIIIQIILIPVIIKALKMSNLSIFKKSFNS</sequence>
<dbReference type="Proteomes" id="UP001321786">
    <property type="component" value="Chromosome"/>
</dbReference>
<dbReference type="EMBL" id="AP028654">
    <property type="protein sequence ID" value="BEP29650.1"/>
    <property type="molecule type" value="Genomic_DNA"/>
</dbReference>
<dbReference type="InterPro" id="IPR024529">
    <property type="entry name" value="ECF_trnsprt_substrate-spec"/>
</dbReference>